<sequence length="183" mass="20258">MVEGKGLREVKFVSSTFKRAAETAELARGVLVEELGGEEGLPKEGLPVVVGGVKKCTEFRERYFGRLDGLPLPTYAYVWPVDKMTTSNKGFDVESVEEVWSRSSSRLRELDEEMGGEDVCLVVAGHADTLQIMQAGRAGVEYLGDFSSYRFKNGECRVMDGNLPPKEDMSAPERWKKGNGIVE</sequence>
<dbReference type="PANTHER" id="PTHR47821">
    <property type="entry name" value="PHOSPHOGLYCERATE MUTASE FAMILY PROTEIN"/>
    <property type="match status" value="1"/>
</dbReference>
<reference evidence="2" key="1">
    <citation type="submission" date="2022-07" db="EMBL/GenBank/DDBJ databases">
        <title>Genome analysis of Parmales, a sister group of diatoms, reveals the evolutionary specialization of diatoms from phago-mixotrophs to photoautotrophs.</title>
        <authorList>
            <person name="Ban H."/>
            <person name="Sato S."/>
            <person name="Yoshikawa S."/>
            <person name="Kazumasa Y."/>
            <person name="Nakamura Y."/>
            <person name="Ichinomiya M."/>
            <person name="Saitoh K."/>
            <person name="Sato N."/>
            <person name="Blanc-Mathieu R."/>
            <person name="Endo H."/>
            <person name="Kuwata A."/>
            <person name="Ogata H."/>
        </authorList>
    </citation>
    <scope>NUCLEOTIDE SEQUENCE</scope>
</reference>
<dbReference type="InterPro" id="IPR013078">
    <property type="entry name" value="His_Pase_superF_clade-1"/>
</dbReference>
<name>A0A9W7A165_9STRA</name>
<evidence type="ECO:0000313" key="3">
    <source>
        <dbReference type="Proteomes" id="UP001165082"/>
    </source>
</evidence>
<dbReference type="SUPFAM" id="SSF53254">
    <property type="entry name" value="Phosphoglycerate mutase-like"/>
    <property type="match status" value="1"/>
</dbReference>
<protein>
    <recommendedName>
        <fullName evidence="4">Phosphoglycerate mutase</fullName>
    </recommendedName>
</protein>
<dbReference type="PANTHER" id="PTHR47821:SF2">
    <property type="entry name" value="PHOSPHOGLYCERATE MUTASE FAMILY PROTEIN"/>
    <property type="match status" value="1"/>
</dbReference>
<feature type="region of interest" description="Disordered" evidence="1">
    <location>
        <begin position="162"/>
        <end position="183"/>
    </location>
</feature>
<organism evidence="2 3">
    <name type="scientific">Triparma retinervis</name>
    <dbReference type="NCBI Taxonomy" id="2557542"/>
    <lineage>
        <taxon>Eukaryota</taxon>
        <taxon>Sar</taxon>
        <taxon>Stramenopiles</taxon>
        <taxon>Ochrophyta</taxon>
        <taxon>Bolidophyceae</taxon>
        <taxon>Parmales</taxon>
        <taxon>Triparmaceae</taxon>
        <taxon>Triparma</taxon>
    </lineage>
</organism>
<proteinExistence type="predicted"/>
<dbReference type="OrthoDB" id="354304at2759"/>
<keyword evidence="3" id="KW-1185">Reference proteome</keyword>
<dbReference type="EMBL" id="BRXZ01000995">
    <property type="protein sequence ID" value="GMH59515.1"/>
    <property type="molecule type" value="Genomic_DNA"/>
</dbReference>
<dbReference type="Proteomes" id="UP001165082">
    <property type="component" value="Unassembled WGS sequence"/>
</dbReference>
<dbReference type="AlphaFoldDB" id="A0A9W7A165"/>
<feature type="compositionally biased region" description="Basic and acidic residues" evidence="1">
    <location>
        <begin position="165"/>
        <end position="176"/>
    </location>
</feature>
<evidence type="ECO:0000256" key="1">
    <source>
        <dbReference type="SAM" id="MobiDB-lite"/>
    </source>
</evidence>
<accession>A0A9W7A165</accession>
<gene>
    <name evidence="2" type="ORF">TrRE_jg5043</name>
</gene>
<evidence type="ECO:0008006" key="4">
    <source>
        <dbReference type="Google" id="ProtNLM"/>
    </source>
</evidence>
<dbReference type="Pfam" id="PF00300">
    <property type="entry name" value="His_Phos_1"/>
    <property type="match status" value="1"/>
</dbReference>
<evidence type="ECO:0000313" key="2">
    <source>
        <dbReference type="EMBL" id="GMH59515.1"/>
    </source>
</evidence>
<dbReference type="InterPro" id="IPR029033">
    <property type="entry name" value="His_PPase_superfam"/>
</dbReference>
<comment type="caution">
    <text evidence="2">The sequence shown here is derived from an EMBL/GenBank/DDBJ whole genome shotgun (WGS) entry which is preliminary data.</text>
</comment>
<dbReference type="Gene3D" id="3.40.50.1240">
    <property type="entry name" value="Phosphoglycerate mutase-like"/>
    <property type="match status" value="1"/>
</dbReference>